<evidence type="ECO:0000313" key="2">
    <source>
        <dbReference type="EMBL" id="KGN78499.1"/>
    </source>
</evidence>
<sequence>MKEKKTDKPDGRCATCPKWDRWHIRLPNPKDQQKVINLYQRSGAKSKSDFVRARLLGETFKVITEDKSAEKYLRELSSIVTLTYKIGILYNEATKTLNSYHSIATAQRMLRKLEKYSALLIKLQLQAIKLTEEYADRFG</sequence>
<keyword evidence="1" id="KW-0175">Coiled coil</keyword>
<dbReference type="Proteomes" id="UP000030125">
    <property type="component" value="Unassembled WGS sequence"/>
</dbReference>
<dbReference type="Pfam" id="PF19514">
    <property type="entry name" value="MobC_2"/>
    <property type="match status" value="1"/>
</dbReference>
<evidence type="ECO:0008006" key="4">
    <source>
        <dbReference type="Google" id="ProtNLM"/>
    </source>
</evidence>
<dbReference type="InterPro" id="IPR045788">
    <property type="entry name" value="MobC_2"/>
</dbReference>
<dbReference type="OrthoDB" id="1073628at2"/>
<evidence type="ECO:0000313" key="3">
    <source>
        <dbReference type="Proteomes" id="UP000030125"/>
    </source>
</evidence>
<dbReference type="EMBL" id="JQJD01000060">
    <property type="protein sequence ID" value="KGN78499.1"/>
    <property type="molecule type" value="Genomic_DNA"/>
</dbReference>
<accession>A0A0A2EQ63</accession>
<evidence type="ECO:0000256" key="1">
    <source>
        <dbReference type="SAM" id="Coils"/>
    </source>
</evidence>
<keyword evidence="3" id="KW-1185">Reference proteome</keyword>
<dbReference type="AlphaFoldDB" id="A0A0A2EQ63"/>
<protein>
    <recommendedName>
        <fullName evidence="4">MobA protein</fullName>
    </recommendedName>
</protein>
<organism evidence="2 3">
    <name type="scientific">Porphyromonas cangingivalis</name>
    <dbReference type="NCBI Taxonomy" id="36874"/>
    <lineage>
        <taxon>Bacteria</taxon>
        <taxon>Pseudomonadati</taxon>
        <taxon>Bacteroidota</taxon>
        <taxon>Bacteroidia</taxon>
        <taxon>Bacteroidales</taxon>
        <taxon>Porphyromonadaceae</taxon>
        <taxon>Porphyromonas</taxon>
    </lineage>
</organism>
<reference evidence="2 3" key="1">
    <citation type="submission" date="2014-08" db="EMBL/GenBank/DDBJ databases">
        <title>Porphyromonas cangingivalis strain:COT-109_OH1386 Genome sequencing.</title>
        <authorList>
            <person name="Wallis C."/>
            <person name="Deusch O."/>
            <person name="O'Flynn C."/>
            <person name="Davis I."/>
            <person name="Jospin G."/>
            <person name="Darling A.E."/>
            <person name="Coil D.A."/>
            <person name="Alexiev A."/>
            <person name="Horsfall A."/>
            <person name="Kirkwood N."/>
            <person name="Harris S."/>
            <person name="Eisen J.A."/>
        </authorList>
    </citation>
    <scope>NUCLEOTIDE SEQUENCE [LARGE SCALE GENOMIC DNA]</scope>
    <source>
        <strain evidence="3">COT-109 OH1386</strain>
    </source>
</reference>
<comment type="caution">
    <text evidence="2">The sequence shown here is derived from an EMBL/GenBank/DDBJ whole genome shotgun (WGS) entry which is preliminary data.</text>
</comment>
<name>A0A0A2EQ63_PORCN</name>
<dbReference type="RefSeq" id="WP_036852788.1">
    <property type="nucleotide sequence ID" value="NZ_JQJD01000060.1"/>
</dbReference>
<gene>
    <name evidence="2" type="ORF">HQ35_09785</name>
</gene>
<feature type="coiled-coil region" evidence="1">
    <location>
        <begin position="106"/>
        <end position="133"/>
    </location>
</feature>
<proteinExistence type="predicted"/>